<dbReference type="REBASE" id="109188">
    <property type="entry name" value="S.MmaS6ORF552P"/>
</dbReference>
<dbReference type="GO" id="GO:0003677">
    <property type="term" value="F:DNA binding"/>
    <property type="evidence" value="ECO:0007669"/>
    <property type="project" value="UniProtKB-KW"/>
</dbReference>
<keyword evidence="5" id="KW-0378">Hydrolase</keyword>
<dbReference type="Pfam" id="PF01420">
    <property type="entry name" value="Methylase_S"/>
    <property type="match status" value="1"/>
</dbReference>
<evidence type="ECO:0000256" key="3">
    <source>
        <dbReference type="ARBA" id="ARBA00023125"/>
    </source>
</evidence>
<evidence type="ECO:0000313" key="5">
    <source>
        <dbReference type="EMBL" id="AKB63749.1"/>
    </source>
</evidence>
<comment type="similarity">
    <text evidence="1">Belongs to the type-I restriction system S methylase family.</text>
</comment>
<dbReference type="PANTHER" id="PTHR30408:SF12">
    <property type="entry name" value="TYPE I RESTRICTION ENZYME MJAVIII SPECIFICITY SUBUNIT"/>
    <property type="match status" value="1"/>
</dbReference>
<proteinExistence type="inferred from homology"/>
<sequence>MTNRTNNILMKDCIKLVKRGIPAQRLDEKNEGAVEVPIIGVKAVQEGYIDTNSVDWIKIQEIDTVKKATVNKGDLILSLRGSYIKAAVADNSVDGYVISANLIALTLNEKIKPEIVAAYFNGPIGQRELNKRAGGTTMLSLNMERLKEVPVPLKPIEEQEIILRFIKLSSEYRKNLVKELKLWDNMRESFIVKRLGI</sequence>
<dbReference type="GO" id="GO:0009035">
    <property type="term" value="F:type I site-specific deoxyribonuclease activity"/>
    <property type="evidence" value="ECO:0007669"/>
    <property type="project" value="UniProtKB-EC"/>
</dbReference>
<dbReference type="SUPFAM" id="SSF116734">
    <property type="entry name" value="DNA methylase specificity domain"/>
    <property type="match status" value="1"/>
</dbReference>
<evidence type="ECO:0000256" key="2">
    <source>
        <dbReference type="ARBA" id="ARBA00022747"/>
    </source>
</evidence>
<dbReference type="EC" id="3.1.21.3" evidence="5"/>
<dbReference type="EMBL" id="CP009512">
    <property type="protein sequence ID" value="AKB63749.1"/>
    <property type="molecule type" value="Genomic_DNA"/>
</dbReference>
<name>A0A0E3RHW0_METMZ</name>
<dbReference type="PATRIC" id="fig|213585.10.peg.680"/>
<protein>
    <submittedName>
        <fullName evidence="5">EcoKI restriction-modification system protein HsdS</fullName>
        <ecNumber evidence="5">3.1.21.3</ecNumber>
    </submittedName>
</protein>
<reference evidence="5 6" key="1">
    <citation type="submission" date="2014-07" db="EMBL/GenBank/DDBJ databases">
        <title>Methanogenic archaea and the global carbon cycle.</title>
        <authorList>
            <person name="Henriksen J.R."/>
            <person name="Luke J."/>
            <person name="Reinhart S."/>
            <person name="Benedict M.N."/>
            <person name="Youngblut N.D."/>
            <person name="Metcalf M.E."/>
            <person name="Whitaker R.J."/>
            <person name="Metcalf W.W."/>
        </authorList>
    </citation>
    <scope>NUCLEOTIDE SEQUENCE [LARGE SCALE GENOMIC DNA]</scope>
    <source>
        <strain evidence="5 6">S-6</strain>
    </source>
</reference>
<gene>
    <name evidence="5" type="ORF">MSMAS_0553</name>
</gene>
<dbReference type="InterPro" id="IPR044946">
    <property type="entry name" value="Restrct_endonuc_typeI_TRD_sf"/>
</dbReference>
<dbReference type="InterPro" id="IPR000055">
    <property type="entry name" value="Restrct_endonuc_typeI_TRD"/>
</dbReference>
<dbReference type="KEGG" id="mmj:MSMAS_0553"/>
<dbReference type="PANTHER" id="PTHR30408">
    <property type="entry name" value="TYPE-1 RESTRICTION ENZYME ECOKI SPECIFICITY PROTEIN"/>
    <property type="match status" value="1"/>
</dbReference>
<keyword evidence="3" id="KW-0238">DNA-binding</keyword>
<dbReference type="AlphaFoldDB" id="A0A0E3RHW0"/>
<accession>A0A0E3RHW0</accession>
<dbReference type="InterPro" id="IPR052021">
    <property type="entry name" value="Type-I_RS_S_subunit"/>
</dbReference>
<keyword evidence="2" id="KW-0680">Restriction system</keyword>
<dbReference type="Gene3D" id="3.90.220.20">
    <property type="entry name" value="DNA methylase specificity domains"/>
    <property type="match status" value="1"/>
</dbReference>
<organism evidence="5 6">
    <name type="scientific">Methanosarcina mazei S-6</name>
    <dbReference type="NCBI Taxonomy" id="213585"/>
    <lineage>
        <taxon>Archaea</taxon>
        <taxon>Methanobacteriati</taxon>
        <taxon>Methanobacteriota</taxon>
        <taxon>Stenosarchaea group</taxon>
        <taxon>Methanomicrobia</taxon>
        <taxon>Methanosarcinales</taxon>
        <taxon>Methanosarcinaceae</taxon>
        <taxon>Methanosarcina</taxon>
    </lineage>
</organism>
<dbReference type="GeneID" id="24838161"/>
<dbReference type="HOGENOM" id="CLU_1381416_0_0_2"/>
<dbReference type="STRING" id="213585.MSMAS_0553"/>
<dbReference type="GO" id="GO:0009307">
    <property type="term" value="P:DNA restriction-modification system"/>
    <property type="evidence" value="ECO:0007669"/>
    <property type="project" value="UniProtKB-KW"/>
</dbReference>
<evidence type="ECO:0000256" key="1">
    <source>
        <dbReference type="ARBA" id="ARBA00010923"/>
    </source>
</evidence>
<feature type="domain" description="Type I restriction modification DNA specificity" evidence="4">
    <location>
        <begin position="12"/>
        <end position="167"/>
    </location>
</feature>
<dbReference type="RefSeq" id="WP_048046315.1">
    <property type="nucleotide sequence ID" value="NZ_CP009512.1"/>
</dbReference>
<evidence type="ECO:0000313" key="6">
    <source>
        <dbReference type="Proteomes" id="UP000033097"/>
    </source>
</evidence>
<evidence type="ECO:0000259" key="4">
    <source>
        <dbReference type="Pfam" id="PF01420"/>
    </source>
</evidence>
<dbReference type="Proteomes" id="UP000033097">
    <property type="component" value="Chromosome"/>
</dbReference>